<feature type="domain" description="OmpR/PhoB-type" evidence="9">
    <location>
        <begin position="124"/>
        <end position="231"/>
    </location>
</feature>
<organism evidence="10 11">
    <name type="scientific">Polynucleobacter sphagniphilus</name>
    <dbReference type="NCBI Taxonomy" id="1743169"/>
    <lineage>
        <taxon>Bacteria</taxon>
        <taxon>Pseudomonadati</taxon>
        <taxon>Pseudomonadota</taxon>
        <taxon>Betaproteobacteria</taxon>
        <taxon>Burkholderiales</taxon>
        <taxon>Burkholderiaceae</taxon>
        <taxon>Polynucleobacter</taxon>
    </lineage>
</organism>
<dbReference type="Pfam" id="PF00486">
    <property type="entry name" value="Trans_reg_C"/>
    <property type="match status" value="1"/>
</dbReference>
<dbReference type="GO" id="GO:0032993">
    <property type="term" value="C:protein-DNA complex"/>
    <property type="evidence" value="ECO:0007669"/>
    <property type="project" value="TreeGrafter"/>
</dbReference>
<evidence type="ECO:0000256" key="4">
    <source>
        <dbReference type="ARBA" id="ARBA00023125"/>
    </source>
</evidence>
<dbReference type="GO" id="GO:0005829">
    <property type="term" value="C:cytosol"/>
    <property type="evidence" value="ECO:0007669"/>
    <property type="project" value="TreeGrafter"/>
</dbReference>
<keyword evidence="2" id="KW-0902">Two-component regulatory system</keyword>
<name>A0AA43MCD7_9BURK</name>
<keyword evidence="5" id="KW-0804">Transcription</keyword>
<dbReference type="SUPFAM" id="SSF52172">
    <property type="entry name" value="CheY-like"/>
    <property type="match status" value="1"/>
</dbReference>
<evidence type="ECO:0000259" key="8">
    <source>
        <dbReference type="PROSITE" id="PS50110"/>
    </source>
</evidence>
<dbReference type="InterPro" id="IPR036388">
    <property type="entry name" value="WH-like_DNA-bd_sf"/>
</dbReference>
<dbReference type="InterPro" id="IPR001789">
    <property type="entry name" value="Sig_transdc_resp-reg_receiver"/>
</dbReference>
<evidence type="ECO:0000259" key="9">
    <source>
        <dbReference type="PROSITE" id="PS51755"/>
    </source>
</evidence>
<dbReference type="CDD" id="cd17574">
    <property type="entry name" value="REC_OmpR"/>
    <property type="match status" value="1"/>
</dbReference>
<dbReference type="InterPro" id="IPR016032">
    <property type="entry name" value="Sig_transdc_resp-reg_C-effctor"/>
</dbReference>
<dbReference type="PANTHER" id="PTHR48111:SF1">
    <property type="entry name" value="TWO-COMPONENT RESPONSE REGULATOR ORR33"/>
    <property type="match status" value="1"/>
</dbReference>
<dbReference type="AlphaFoldDB" id="A0AA43MCD7"/>
<feature type="domain" description="Response regulatory" evidence="8">
    <location>
        <begin position="9"/>
        <end position="123"/>
    </location>
</feature>
<feature type="modified residue" description="4-aspartylphosphate" evidence="6">
    <location>
        <position position="58"/>
    </location>
</feature>
<dbReference type="Pfam" id="PF00072">
    <property type="entry name" value="Response_reg"/>
    <property type="match status" value="1"/>
</dbReference>
<keyword evidence="11" id="KW-1185">Reference proteome</keyword>
<protein>
    <submittedName>
        <fullName evidence="10">DNA-binding response OmpR family regulator</fullName>
    </submittedName>
</protein>
<dbReference type="Gene3D" id="3.40.50.2300">
    <property type="match status" value="1"/>
</dbReference>
<dbReference type="InterPro" id="IPR011006">
    <property type="entry name" value="CheY-like_superfamily"/>
</dbReference>
<dbReference type="Proteomes" id="UP001161160">
    <property type="component" value="Unassembled WGS sequence"/>
</dbReference>
<reference evidence="10" key="1">
    <citation type="submission" date="2023-04" db="EMBL/GenBank/DDBJ databases">
        <title>Genome Encyclopedia of Bacteria and Archaea VI: Functional Genomics of Type Strains.</title>
        <authorList>
            <person name="Whitman W."/>
        </authorList>
    </citation>
    <scope>NUCLEOTIDE SEQUENCE</scope>
    <source>
        <strain evidence="10">Enz.4-51</strain>
    </source>
</reference>
<dbReference type="GO" id="GO:0000976">
    <property type="term" value="F:transcription cis-regulatory region binding"/>
    <property type="evidence" value="ECO:0007669"/>
    <property type="project" value="TreeGrafter"/>
</dbReference>
<evidence type="ECO:0000256" key="7">
    <source>
        <dbReference type="PROSITE-ProRule" id="PRU01091"/>
    </source>
</evidence>
<dbReference type="SMART" id="SM00862">
    <property type="entry name" value="Trans_reg_C"/>
    <property type="match status" value="1"/>
</dbReference>
<evidence type="ECO:0000256" key="5">
    <source>
        <dbReference type="ARBA" id="ARBA00023163"/>
    </source>
</evidence>
<keyword evidence="1 6" id="KW-0597">Phosphoprotein</keyword>
<accession>A0AA43MCD7</accession>
<comment type="caution">
    <text evidence="10">The sequence shown here is derived from an EMBL/GenBank/DDBJ whole genome shotgun (WGS) entry which is preliminary data.</text>
</comment>
<feature type="DNA-binding region" description="OmpR/PhoB-type" evidence="7">
    <location>
        <begin position="124"/>
        <end position="231"/>
    </location>
</feature>
<dbReference type="SMART" id="SM00448">
    <property type="entry name" value="REC"/>
    <property type="match status" value="1"/>
</dbReference>
<keyword evidence="3" id="KW-0805">Transcription regulation</keyword>
<dbReference type="Gene3D" id="1.10.10.10">
    <property type="entry name" value="Winged helix-like DNA-binding domain superfamily/Winged helix DNA-binding domain"/>
    <property type="match status" value="1"/>
</dbReference>
<dbReference type="GO" id="GO:0000156">
    <property type="term" value="F:phosphorelay response regulator activity"/>
    <property type="evidence" value="ECO:0007669"/>
    <property type="project" value="TreeGrafter"/>
</dbReference>
<evidence type="ECO:0000313" key="10">
    <source>
        <dbReference type="EMBL" id="MDH6504974.1"/>
    </source>
</evidence>
<dbReference type="InterPro" id="IPR039420">
    <property type="entry name" value="WalR-like"/>
</dbReference>
<evidence type="ECO:0000256" key="3">
    <source>
        <dbReference type="ARBA" id="ARBA00023015"/>
    </source>
</evidence>
<gene>
    <name evidence="10" type="ORF">M2127_002304</name>
</gene>
<dbReference type="InterPro" id="IPR001867">
    <property type="entry name" value="OmpR/PhoB-type_DNA-bd"/>
</dbReference>
<dbReference type="GO" id="GO:0006355">
    <property type="term" value="P:regulation of DNA-templated transcription"/>
    <property type="evidence" value="ECO:0007669"/>
    <property type="project" value="InterPro"/>
</dbReference>
<dbReference type="PROSITE" id="PS50110">
    <property type="entry name" value="RESPONSE_REGULATORY"/>
    <property type="match status" value="1"/>
</dbReference>
<dbReference type="PANTHER" id="PTHR48111">
    <property type="entry name" value="REGULATOR OF RPOS"/>
    <property type="match status" value="1"/>
</dbReference>
<evidence type="ECO:0000256" key="6">
    <source>
        <dbReference type="PROSITE-ProRule" id="PRU00169"/>
    </source>
</evidence>
<keyword evidence="4 7" id="KW-0238">DNA-binding</keyword>
<dbReference type="PROSITE" id="PS51755">
    <property type="entry name" value="OMPR_PHOB"/>
    <property type="match status" value="1"/>
</dbReference>
<evidence type="ECO:0000256" key="2">
    <source>
        <dbReference type="ARBA" id="ARBA00023012"/>
    </source>
</evidence>
<dbReference type="EMBL" id="JARXYA010000025">
    <property type="protein sequence ID" value="MDH6504974.1"/>
    <property type="molecule type" value="Genomic_DNA"/>
</dbReference>
<sequence>MISPPNLMKIAIVEDDAILREELSQFLQAHQLKVYEANNSLGLNDLLLMEVLDIIILDLNLPGQSGLEIAQSVRKTHPKIGIVILTARTALADRIKSYEHGADIYLPKPTPSQELLAAIHGLSRRVVESTPSGWILQLQSGQLIPPNGEPKIPLLAAESLLLSTLSQAPNHCLESESICEILSEQLMSEAMTKRSLENIISRLRKKIQPMLSGAESRIIRSVWGTGYQLCLPLSIVNS</sequence>
<evidence type="ECO:0000313" key="11">
    <source>
        <dbReference type="Proteomes" id="UP001161160"/>
    </source>
</evidence>
<proteinExistence type="predicted"/>
<evidence type="ECO:0000256" key="1">
    <source>
        <dbReference type="ARBA" id="ARBA00022553"/>
    </source>
</evidence>
<dbReference type="SUPFAM" id="SSF46894">
    <property type="entry name" value="C-terminal effector domain of the bipartite response regulators"/>
    <property type="match status" value="1"/>
</dbReference>
<dbReference type="RefSeq" id="WP_280757138.1">
    <property type="nucleotide sequence ID" value="NZ_JARXXW010000017.1"/>
</dbReference>